<dbReference type="Pfam" id="PF11163">
    <property type="entry name" value="DUF2947"/>
    <property type="match status" value="1"/>
</dbReference>
<keyword evidence="2" id="KW-1185">Reference proteome</keyword>
<dbReference type="InterPro" id="IPR021334">
    <property type="entry name" value="DUF2947"/>
</dbReference>
<evidence type="ECO:0000313" key="2">
    <source>
        <dbReference type="Proteomes" id="UP001597380"/>
    </source>
</evidence>
<dbReference type="EMBL" id="JBHUHT010000007">
    <property type="protein sequence ID" value="MFD2095047.1"/>
    <property type="molecule type" value="Genomic_DNA"/>
</dbReference>
<evidence type="ECO:0000313" key="1">
    <source>
        <dbReference type="EMBL" id="MFD2095047.1"/>
    </source>
</evidence>
<accession>A0ABW4XHT2</accession>
<protein>
    <submittedName>
        <fullName evidence="1">DUF2947 domain-containing protein</fullName>
    </submittedName>
</protein>
<dbReference type="RefSeq" id="WP_345337886.1">
    <property type="nucleotide sequence ID" value="NZ_BAABLI010000004.1"/>
</dbReference>
<organism evidence="1 2">
    <name type="scientific">Corallincola platygyrae</name>
    <dbReference type="NCBI Taxonomy" id="1193278"/>
    <lineage>
        <taxon>Bacteria</taxon>
        <taxon>Pseudomonadati</taxon>
        <taxon>Pseudomonadota</taxon>
        <taxon>Gammaproteobacteria</taxon>
        <taxon>Alteromonadales</taxon>
        <taxon>Psychromonadaceae</taxon>
        <taxon>Corallincola</taxon>
    </lineage>
</organism>
<proteinExistence type="predicted"/>
<sequence length="157" mass="18356">MSYIALSEHKKAWIFRRQDLPIAEADAALIKPMTAERAATLWKAQVSKQADHPDFFKKGDWAFSVETWKEEGDWESRWDSDEAALPEEVLQHCDWQDNTVVYYCNDQKSVIETTWEVFQRCWKNFLFMDDGALLIGKKRNEVVQFLSNGSYRIGSKP</sequence>
<dbReference type="Proteomes" id="UP001597380">
    <property type="component" value="Unassembled WGS sequence"/>
</dbReference>
<name>A0ABW4XHT2_9GAMM</name>
<reference evidence="2" key="1">
    <citation type="journal article" date="2019" name="Int. J. Syst. Evol. Microbiol.">
        <title>The Global Catalogue of Microorganisms (GCM) 10K type strain sequencing project: providing services to taxonomists for standard genome sequencing and annotation.</title>
        <authorList>
            <consortium name="The Broad Institute Genomics Platform"/>
            <consortium name="The Broad Institute Genome Sequencing Center for Infectious Disease"/>
            <person name="Wu L."/>
            <person name="Ma J."/>
        </authorList>
    </citation>
    <scope>NUCLEOTIDE SEQUENCE [LARGE SCALE GENOMIC DNA]</scope>
    <source>
        <strain evidence="2">CGMCC 1.10992</strain>
    </source>
</reference>
<gene>
    <name evidence="1" type="ORF">ACFSJ3_03560</name>
</gene>
<comment type="caution">
    <text evidence="1">The sequence shown here is derived from an EMBL/GenBank/DDBJ whole genome shotgun (WGS) entry which is preliminary data.</text>
</comment>